<evidence type="ECO:0000256" key="8">
    <source>
        <dbReference type="SAM" id="MobiDB-lite"/>
    </source>
</evidence>
<comment type="caution">
    <text evidence="12">The sequence shown here is derived from an EMBL/GenBank/DDBJ whole genome shotgun (WGS) entry which is preliminary data.</text>
</comment>
<feature type="coiled-coil region" evidence="7">
    <location>
        <begin position="239"/>
        <end position="309"/>
    </location>
</feature>
<accession>A0A498L6M2</accession>
<keyword evidence="2" id="KW-0597">Phosphoprotein</keyword>
<evidence type="ECO:0000256" key="5">
    <source>
        <dbReference type="ARBA" id="ARBA00023136"/>
    </source>
</evidence>
<feature type="coiled-coil region" evidence="7">
    <location>
        <begin position="345"/>
        <end position="386"/>
    </location>
</feature>
<feature type="transmembrane region" description="Helical" evidence="9">
    <location>
        <begin position="1552"/>
        <end position="1570"/>
    </location>
</feature>
<dbReference type="Pfam" id="PF14818">
    <property type="entry name" value="SOGA1-2-like_CC"/>
    <property type="match status" value="1"/>
</dbReference>
<protein>
    <submittedName>
        <fullName evidence="12">SOGA1-like isoform X1</fullName>
    </submittedName>
</protein>
<proteinExistence type="inferred from homology"/>
<evidence type="ECO:0000259" key="10">
    <source>
        <dbReference type="Pfam" id="PF11365"/>
    </source>
</evidence>
<feature type="region of interest" description="Disordered" evidence="8">
    <location>
        <begin position="520"/>
        <end position="539"/>
    </location>
</feature>
<name>A0A498L6M2_LABRO</name>
<evidence type="ECO:0000259" key="11">
    <source>
        <dbReference type="Pfam" id="PF14818"/>
    </source>
</evidence>
<dbReference type="GO" id="GO:0010506">
    <property type="term" value="P:regulation of autophagy"/>
    <property type="evidence" value="ECO:0007669"/>
    <property type="project" value="InterPro"/>
</dbReference>
<dbReference type="Gene3D" id="1.20.120.1760">
    <property type="match status" value="1"/>
</dbReference>
<sequence length="1656" mass="185933">MTKTKVEANPESNARSSHHGRDGQDKACGDASSHQPSRQIHRHHVQHMTSKQPQANAWSKIIPAASQSKTKEVHSKKPKRGASATPNTEKKEMKPESRKRSDSNRSKSSGRRKLSDGSITSDDLSKDSGCATGKLSSADSSSEISDASEEHKQSTDAQGGEVCHRGTDEEMMDDSAEQISEHREEDGLINATLSPGFGFGEGSISPGDQRSYVSLDSRLNLSSSVAFSDLTGDFADGVHEDLLREIDDIRSENEYLKDEMEELRSEMLEMRDMYMEEDVYQLQELRQQLEQANKACRILQYRLRKAERRSLRVAQTGQVDGELIRTLEHDIRVAKSVSLRLHSELEAIQKKNSRLEWENEELRERLQNLEVAKQVLQAEMDKSQTNYGYGAFTEFSKETKFEINIQQERKEAFPTGELDDDSADLKCQLHFAKEESALMCKKLTKMALESEAMREQLSKYRLLYGEVDETQAAAGATNSAHTREAEVKVHLRLVEEEATLLSRRIVELEVENRGLRAEMSELRERGGGSQEEEEIMKGTSQGFELPLQTGKKEEMLRGGCVDGKESADAATTLNSTQENQIHVEEDHVENSSISHMHREGPIGGEQELSAETKEEDGQARCKSDCTFGAKDLESLLAIHDQALLVRSTIQLLTTPAKNGLSPTCTHKTSPGAPYLSKTAVDPQCKTHQWLLDPMLSPLTNGLEVLQAQLHALVEKLEVLSNFTSEHSGAVTEKKILHFGEDLSEMKEDAKNHARQERPCEENVENGCNQDSLVLLTLQLQWFIQQWRQGERPTADGKKLFEMYCQDDLHLLKDTESKACKYNLQEKCSTQVSSALLSDLRTALSDLFSELWEQHRAAQFVIRQFANAKAAWAVECAELKSLISRLEGSVGKAGIMGPSDLNVALQKDHVEKLQHLLAESYTAVMDLTRQLKVRESNWSSERQELLEHLNHARLECEGSKTAKQNRKMQSPRYKMVTKDGKMERMPLKTDMAKLNKNWKYISREAARLDREDPCKTWDSPIMPPSFPGLNLNQELTQKSHTAPERTNIRIYYSPPSAKRIQMSSLIAAEEDKLEESQEPHFNAVSCGLVNQDWVSAYESWLGSLPFDCQSLMERDSMAVISSTSSSGLQTSSMASPSRLAINTLDVSANLSDDMKEITASVLQTSQSSPLERKRAKDFGSNVVSVVSIGTQTQSQPQVTTVGLQTDGPRCLYAAKHWSPRVTSFVSARTPQTLDYGAKERGLWALPQRASTPSRPNSVSVQASDKATGRKNVGVHKYGLVHEFLRNVCGRGEKTNPDMEKAPAARRDHVGLVGSKKSEHPPSRIPAVPLVRNDSITKIVNRRFMKQSQKEETACQSQTQTQRQIDRGSMSKHKGLEYSAVDSNPLSIYVMHPFWNSVVKILPTWLAPNLITFTGFMFLVLTFTLLSFFDFDFYASDGVDGKQARRTNSSTPLGELFDHGLDSWACVFFVATVYSVFGRGDTGVSVVTLYYLLWVVLFSFILSHWEKYNTGILFLPWGYDISQVTISFVYIVTAVVGVETWYKPVIGNIHYRDLFTVMIVGCLFVVTLPMSLYNVFKAYRNNTLKHSSVYEALLPFFSPVLLFVLSTLWISLSPTGIIEKQPRIFYLMVGTAFSNVTVHQLSDHFNIYAFSLKKPNSD</sequence>
<evidence type="ECO:0000313" key="13">
    <source>
        <dbReference type="Proteomes" id="UP000290572"/>
    </source>
</evidence>
<feature type="transmembrane region" description="Helical" evidence="9">
    <location>
        <begin position="1482"/>
        <end position="1503"/>
    </location>
</feature>
<feature type="transmembrane region" description="Helical" evidence="9">
    <location>
        <begin position="1590"/>
        <end position="1610"/>
    </location>
</feature>
<dbReference type="GO" id="GO:0008654">
    <property type="term" value="P:phospholipid biosynthetic process"/>
    <property type="evidence" value="ECO:0007669"/>
    <property type="project" value="InterPro"/>
</dbReference>
<feature type="compositionally biased region" description="Low complexity" evidence="8">
    <location>
        <begin position="136"/>
        <end position="145"/>
    </location>
</feature>
<evidence type="ECO:0000256" key="9">
    <source>
        <dbReference type="SAM" id="Phobius"/>
    </source>
</evidence>
<evidence type="ECO:0000256" key="1">
    <source>
        <dbReference type="ARBA" id="ARBA00004370"/>
    </source>
</evidence>
<feature type="compositionally biased region" description="Basic and acidic residues" evidence="8">
    <location>
        <begin position="19"/>
        <end position="28"/>
    </location>
</feature>
<keyword evidence="5 9" id="KW-0472">Membrane</keyword>
<feature type="compositionally biased region" description="Polar residues" evidence="8">
    <location>
        <begin position="47"/>
        <end position="57"/>
    </location>
</feature>
<evidence type="ECO:0000256" key="3">
    <source>
        <dbReference type="ARBA" id="ARBA00022679"/>
    </source>
</evidence>
<dbReference type="Proteomes" id="UP000290572">
    <property type="component" value="Unassembled WGS sequence"/>
</dbReference>
<feature type="compositionally biased region" description="Basic and acidic residues" evidence="8">
    <location>
        <begin position="88"/>
        <end position="105"/>
    </location>
</feature>
<keyword evidence="3 6" id="KW-0808">Transferase</keyword>
<dbReference type="InterPro" id="IPR043130">
    <property type="entry name" value="CDP-OH_PTrfase_TM_dom"/>
</dbReference>
<gene>
    <name evidence="12" type="ORF">ROHU_034669</name>
</gene>
<keyword evidence="9" id="KW-1133">Transmembrane helix</keyword>
<dbReference type="EMBL" id="QBIY01013490">
    <property type="protein sequence ID" value="RXN03083.1"/>
    <property type="molecule type" value="Genomic_DNA"/>
</dbReference>
<comment type="similarity">
    <text evidence="6">Belongs to the CDP-alcohol phosphatidyltransferase class-I family.</text>
</comment>
<feature type="region of interest" description="Disordered" evidence="8">
    <location>
        <begin position="1345"/>
        <end position="1367"/>
    </location>
</feature>
<keyword evidence="4 7" id="KW-0175">Coiled coil</keyword>
<dbReference type="Pfam" id="PF11365">
    <property type="entry name" value="SOGA"/>
    <property type="match status" value="1"/>
</dbReference>
<dbReference type="GO" id="GO:0016780">
    <property type="term" value="F:phosphotransferase activity, for other substituted phosphate groups"/>
    <property type="evidence" value="ECO:0007669"/>
    <property type="project" value="InterPro"/>
</dbReference>
<dbReference type="PANTHER" id="PTHR15742">
    <property type="entry name" value="GIRDIN"/>
    <property type="match status" value="1"/>
</dbReference>
<evidence type="ECO:0000256" key="6">
    <source>
        <dbReference type="RuleBase" id="RU003750"/>
    </source>
</evidence>
<feature type="domain" description="SOGA coiled-coil" evidence="10">
    <location>
        <begin position="421"/>
        <end position="515"/>
    </location>
</feature>
<evidence type="ECO:0000313" key="12">
    <source>
        <dbReference type="EMBL" id="RXN03083.1"/>
    </source>
</evidence>
<feature type="region of interest" description="Disordered" evidence="8">
    <location>
        <begin position="1"/>
        <end position="165"/>
    </location>
</feature>
<reference evidence="12 13" key="1">
    <citation type="submission" date="2018-03" db="EMBL/GenBank/DDBJ databases">
        <title>Draft genome sequence of Rohu Carp (Labeo rohita).</title>
        <authorList>
            <person name="Das P."/>
            <person name="Kushwaha B."/>
            <person name="Joshi C.G."/>
            <person name="Kumar D."/>
            <person name="Nagpure N.S."/>
            <person name="Sahoo L."/>
            <person name="Das S.P."/>
            <person name="Bit A."/>
            <person name="Patnaik S."/>
            <person name="Meher P.K."/>
            <person name="Jayasankar P."/>
            <person name="Koringa P.G."/>
            <person name="Patel N.V."/>
            <person name="Hinsu A.T."/>
            <person name="Kumar R."/>
            <person name="Pandey M."/>
            <person name="Agarwal S."/>
            <person name="Srivastava S."/>
            <person name="Singh M."/>
            <person name="Iquebal M.A."/>
            <person name="Jaiswal S."/>
            <person name="Angadi U.B."/>
            <person name="Kumar N."/>
            <person name="Raza M."/>
            <person name="Shah T.M."/>
            <person name="Rai A."/>
            <person name="Jena J.K."/>
        </authorList>
    </citation>
    <scope>NUCLEOTIDE SEQUENCE [LARGE SCALE GENOMIC DNA]</scope>
    <source>
        <strain evidence="12">DASCIFA01</strain>
        <tissue evidence="12">Testis</tissue>
    </source>
</reference>
<evidence type="ECO:0000256" key="2">
    <source>
        <dbReference type="ARBA" id="ARBA00022553"/>
    </source>
</evidence>
<dbReference type="GO" id="GO:0005615">
    <property type="term" value="C:extracellular space"/>
    <property type="evidence" value="ECO:0007669"/>
    <property type="project" value="InterPro"/>
</dbReference>
<feature type="transmembrane region" description="Helical" evidence="9">
    <location>
        <begin position="1408"/>
        <end position="1427"/>
    </location>
</feature>
<dbReference type="Pfam" id="PF01066">
    <property type="entry name" value="CDP-OH_P_transf"/>
    <property type="match status" value="1"/>
</dbReference>
<dbReference type="PROSITE" id="PS00379">
    <property type="entry name" value="CDP_ALCOHOL_P_TRANSF"/>
    <property type="match status" value="1"/>
</dbReference>
<organism evidence="12 13">
    <name type="scientific">Labeo rohita</name>
    <name type="common">Indian major carp</name>
    <name type="synonym">Cyprinus rohita</name>
    <dbReference type="NCBI Taxonomy" id="84645"/>
    <lineage>
        <taxon>Eukaryota</taxon>
        <taxon>Metazoa</taxon>
        <taxon>Chordata</taxon>
        <taxon>Craniata</taxon>
        <taxon>Vertebrata</taxon>
        <taxon>Euteleostomi</taxon>
        <taxon>Actinopterygii</taxon>
        <taxon>Neopterygii</taxon>
        <taxon>Teleostei</taxon>
        <taxon>Ostariophysi</taxon>
        <taxon>Cypriniformes</taxon>
        <taxon>Cyprinidae</taxon>
        <taxon>Labeoninae</taxon>
        <taxon>Labeonini</taxon>
        <taxon>Labeo</taxon>
    </lineage>
</organism>
<dbReference type="InterPro" id="IPR027882">
    <property type="entry name" value="SOGA1/2-like_CC"/>
</dbReference>
<feature type="compositionally biased region" description="Polar residues" evidence="8">
    <location>
        <begin position="1352"/>
        <end position="1361"/>
    </location>
</feature>
<keyword evidence="9" id="KW-0812">Transmembrane</keyword>
<dbReference type="InterPro" id="IPR049885">
    <property type="entry name" value="MTCL1-3"/>
</dbReference>
<feature type="transmembrane region" description="Helical" evidence="9">
    <location>
        <begin position="1523"/>
        <end position="1540"/>
    </location>
</feature>
<evidence type="ECO:0000256" key="7">
    <source>
        <dbReference type="SAM" id="Coils"/>
    </source>
</evidence>
<feature type="domain" description="SOGA 1/2-like coiled-coil" evidence="11">
    <location>
        <begin position="924"/>
        <end position="965"/>
    </location>
</feature>
<dbReference type="InterPro" id="IPR027881">
    <property type="entry name" value="SOGA_CC"/>
</dbReference>
<dbReference type="InterPro" id="IPR048254">
    <property type="entry name" value="CDP_ALCOHOL_P_TRANSF_CS"/>
</dbReference>
<keyword evidence="13" id="KW-1185">Reference proteome</keyword>
<dbReference type="PANTHER" id="PTHR15742:SF1">
    <property type="entry name" value="PROTEIN SOGA1"/>
    <property type="match status" value="1"/>
</dbReference>
<dbReference type="InterPro" id="IPR000462">
    <property type="entry name" value="CDP-OH_P_trans"/>
</dbReference>
<dbReference type="GO" id="GO:0016020">
    <property type="term" value="C:membrane"/>
    <property type="evidence" value="ECO:0007669"/>
    <property type="project" value="UniProtKB-SubCell"/>
</dbReference>
<evidence type="ECO:0000256" key="4">
    <source>
        <dbReference type="ARBA" id="ARBA00023054"/>
    </source>
</evidence>
<comment type="subcellular location">
    <subcellularLocation>
        <location evidence="1">Membrane</location>
    </subcellularLocation>
</comment>